<sequence>MDEIVNKVAQSSLMVFDLEDYFPEEHVVDLDISQWLLEGIILRESEFREQLKNTDWSPFKDKYVALYCSTEAILPAWTFALVAVHLAPFSLKVIHGSKKSAIIEWYQDILNKLDYTEYFQKPVILKGCSKREVPNEVYTIAIQKLLQVAKSVMFGEACSAVPLYKSKKERPL</sequence>
<accession>A0ABT0TLS5</accession>
<dbReference type="RefSeq" id="WP_250591297.1">
    <property type="nucleotide sequence ID" value="NZ_JAMLJM010000001.1"/>
</dbReference>
<evidence type="ECO:0000313" key="2">
    <source>
        <dbReference type="Proteomes" id="UP001317191"/>
    </source>
</evidence>
<dbReference type="Proteomes" id="UP001317191">
    <property type="component" value="Unassembled WGS sequence"/>
</dbReference>
<gene>
    <name evidence="1" type="ORF">NAT50_02940</name>
</gene>
<reference evidence="1 2" key="1">
    <citation type="submission" date="2022-05" db="EMBL/GenBank/DDBJ databases">
        <title>Flavobacterium sp., isolated from activated sludge.</title>
        <authorList>
            <person name="Ran Q."/>
        </authorList>
    </citation>
    <scope>NUCLEOTIDE SEQUENCE [LARGE SCALE GENOMIC DNA]</scope>
    <source>
        <strain evidence="1 2">HXWNR70</strain>
    </source>
</reference>
<evidence type="ECO:0000313" key="1">
    <source>
        <dbReference type="EMBL" id="MCL9808305.1"/>
    </source>
</evidence>
<dbReference type="InterPro" id="IPR018914">
    <property type="entry name" value="DUF2480"/>
</dbReference>
<proteinExistence type="predicted"/>
<name>A0ABT0TLS5_9FLAO</name>
<comment type="caution">
    <text evidence="1">The sequence shown here is derived from an EMBL/GenBank/DDBJ whole genome shotgun (WGS) entry which is preliminary data.</text>
</comment>
<organism evidence="1 2">
    <name type="scientific">Flavobacterium luminosum</name>
    <dbReference type="NCBI Taxonomy" id="2949086"/>
    <lineage>
        <taxon>Bacteria</taxon>
        <taxon>Pseudomonadati</taxon>
        <taxon>Bacteroidota</taxon>
        <taxon>Flavobacteriia</taxon>
        <taxon>Flavobacteriales</taxon>
        <taxon>Flavobacteriaceae</taxon>
        <taxon>Flavobacterium</taxon>
    </lineage>
</organism>
<keyword evidence="2" id="KW-1185">Reference proteome</keyword>
<dbReference type="EMBL" id="JAMLJM010000001">
    <property type="protein sequence ID" value="MCL9808305.1"/>
    <property type="molecule type" value="Genomic_DNA"/>
</dbReference>
<protein>
    <submittedName>
        <fullName evidence="1">DUF2480 family protein</fullName>
    </submittedName>
</protein>
<dbReference type="Pfam" id="PF10652">
    <property type="entry name" value="DUF2480"/>
    <property type="match status" value="1"/>
</dbReference>